<accession>A0A9D5C022</accession>
<organism evidence="2 3">
    <name type="scientific">Dioscorea zingiberensis</name>
    <dbReference type="NCBI Taxonomy" id="325984"/>
    <lineage>
        <taxon>Eukaryota</taxon>
        <taxon>Viridiplantae</taxon>
        <taxon>Streptophyta</taxon>
        <taxon>Embryophyta</taxon>
        <taxon>Tracheophyta</taxon>
        <taxon>Spermatophyta</taxon>
        <taxon>Magnoliopsida</taxon>
        <taxon>Liliopsida</taxon>
        <taxon>Dioscoreales</taxon>
        <taxon>Dioscoreaceae</taxon>
        <taxon>Dioscorea</taxon>
    </lineage>
</organism>
<dbReference type="EMBL" id="JAGGNH010000009">
    <property type="protein sequence ID" value="KAJ0963639.1"/>
    <property type="molecule type" value="Genomic_DNA"/>
</dbReference>
<dbReference type="AlphaFoldDB" id="A0A9D5C022"/>
<reference evidence="2" key="1">
    <citation type="submission" date="2021-03" db="EMBL/GenBank/DDBJ databases">
        <authorList>
            <person name="Li Z."/>
            <person name="Yang C."/>
        </authorList>
    </citation>
    <scope>NUCLEOTIDE SEQUENCE</scope>
    <source>
        <strain evidence="2">Dzin_1.0</strain>
        <tissue evidence="2">Leaf</tissue>
    </source>
</reference>
<name>A0A9D5C022_9LILI</name>
<reference evidence="2" key="2">
    <citation type="journal article" date="2022" name="Hortic Res">
        <title>The genome of Dioscorea zingiberensis sheds light on the biosynthesis, origin and evolution of the medicinally important diosgenin saponins.</title>
        <authorList>
            <person name="Li Y."/>
            <person name="Tan C."/>
            <person name="Li Z."/>
            <person name="Guo J."/>
            <person name="Li S."/>
            <person name="Chen X."/>
            <person name="Wang C."/>
            <person name="Dai X."/>
            <person name="Yang H."/>
            <person name="Song W."/>
            <person name="Hou L."/>
            <person name="Xu J."/>
            <person name="Tong Z."/>
            <person name="Xu A."/>
            <person name="Yuan X."/>
            <person name="Wang W."/>
            <person name="Yang Q."/>
            <person name="Chen L."/>
            <person name="Sun Z."/>
            <person name="Wang K."/>
            <person name="Pan B."/>
            <person name="Chen J."/>
            <person name="Bao Y."/>
            <person name="Liu F."/>
            <person name="Qi X."/>
            <person name="Gang D.R."/>
            <person name="Wen J."/>
            <person name="Li J."/>
        </authorList>
    </citation>
    <scope>NUCLEOTIDE SEQUENCE</scope>
    <source>
        <strain evidence="2">Dzin_1.0</strain>
    </source>
</reference>
<dbReference type="Proteomes" id="UP001085076">
    <property type="component" value="Miscellaneous, Linkage group lg09"/>
</dbReference>
<proteinExistence type="predicted"/>
<evidence type="ECO:0000313" key="2">
    <source>
        <dbReference type="EMBL" id="KAJ0963639.1"/>
    </source>
</evidence>
<feature type="compositionally biased region" description="Polar residues" evidence="1">
    <location>
        <begin position="258"/>
        <end position="268"/>
    </location>
</feature>
<protein>
    <recommendedName>
        <fullName evidence="4">Retrotransposon Copia-like N-terminal domain-containing protein</fullName>
    </recommendedName>
</protein>
<comment type="caution">
    <text evidence="2">The sequence shown here is derived from an EMBL/GenBank/DDBJ whole genome shotgun (WGS) entry which is preliminary data.</text>
</comment>
<evidence type="ECO:0000256" key="1">
    <source>
        <dbReference type="SAM" id="MobiDB-lite"/>
    </source>
</evidence>
<dbReference type="Pfam" id="PF14223">
    <property type="entry name" value="Retrotran_gag_2"/>
    <property type="match status" value="1"/>
</dbReference>
<keyword evidence="3" id="KW-1185">Reference proteome</keyword>
<feature type="region of interest" description="Disordered" evidence="1">
    <location>
        <begin position="231"/>
        <end position="279"/>
    </location>
</feature>
<dbReference type="PANTHER" id="PTHR47481">
    <property type="match status" value="1"/>
</dbReference>
<dbReference type="PANTHER" id="PTHR47481:SF10">
    <property type="entry name" value="COPIA-LIKE POLYPROTEIN_RETROTRANSPOSON"/>
    <property type="match status" value="1"/>
</dbReference>
<sequence>MSTSSSTTNISSNAPSAGLLPTPSVHHLIDVKLTRNNYLLWKVQFLPYLRSQQFLGYVDGTIVCPSKTITQATTEGATQVPNPTWLQQDQLVLSVLLSSLSEEVLSQVLFLSTSFDVWTTLERMFSSQSRARIMQIRLELSTTQKKELSVLDYFNKMKGLADTLVAIGQPLRDEEVITYILTGLDSDFDPFVTSITTRTDPMSLNDLYVHLLSYEMCMELKNSAFQMSGSSANSVARSNQGGRERGRGRGKGGQQPGNFTRGNESKPTVKSKPDMGIQP</sequence>
<evidence type="ECO:0008006" key="4">
    <source>
        <dbReference type="Google" id="ProtNLM"/>
    </source>
</evidence>
<gene>
    <name evidence="2" type="ORF">J5N97_028761</name>
</gene>
<dbReference type="OrthoDB" id="694440at2759"/>
<evidence type="ECO:0000313" key="3">
    <source>
        <dbReference type="Proteomes" id="UP001085076"/>
    </source>
</evidence>